<evidence type="ECO:0000256" key="6">
    <source>
        <dbReference type="ARBA" id="ARBA00023136"/>
    </source>
</evidence>
<keyword evidence="3 11" id="KW-0132">Cell division</keyword>
<evidence type="ECO:0000256" key="4">
    <source>
        <dbReference type="ARBA" id="ARBA00022692"/>
    </source>
</evidence>
<keyword evidence="7" id="KW-0131">Cell cycle</keyword>
<accession>A0A543IHG4</accession>
<evidence type="ECO:0000313" key="11">
    <source>
        <dbReference type="EMBL" id="TQM70000.1"/>
    </source>
</evidence>
<evidence type="ECO:0000256" key="7">
    <source>
        <dbReference type="ARBA" id="ARBA00023306"/>
    </source>
</evidence>
<feature type="region of interest" description="Disordered" evidence="8">
    <location>
        <begin position="1"/>
        <end position="31"/>
    </location>
</feature>
<keyword evidence="12" id="KW-1185">Reference proteome</keyword>
<proteinExistence type="predicted"/>
<dbReference type="PANTHER" id="PTHR37820:SF1">
    <property type="entry name" value="CELL DIVISION PROTEIN FTSQ"/>
    <property type="match status" value="1"/>
</dbReference>
<evidence type="ECO:0000256" key="1">
    <source>
        <dbReference type="ARBA" id="ARBA00004370"/>
    </source>
</evidence>
<keyword evidence="5 9" id="KW-1133">Transmembrane helix</keyword>
<dbReference type="InterPro" id="IPR050487">
    <property type="entry name" value="FtsQ_DivIB"/>
</dbReference>
<dbReference type="Pfam" id="PF03799">
    <property type="entry name" value="FtsQ_DivIB_C"/>
    <property type="match status" value="1"/>
</dbReference>
<dbReference type="PANTHER" id="PTHR37820">
    <property type="entry name" value="CELL DIVISION PROTEIN DIVIB"/>
    <property type="match status" value="1"/>
</dbReference>
<dbReference type="AlphaFoldDB" id="A0A543IHG4"/>
<dbReference type="Pfam" id="PF08478">
    <property type="entry name" value="POTRA_1"/>
    <property type="match status" value="1"/>
</dbReference>
<dbReference type="RefSeq" id="WP_246077405.1">
    <property type="nucleotide sequence ID" value="NZ_VFPO01000001.1"/>
</dbReference>
<comment type="caution">
    <text evidence="11">The sequence shown here is derived from an EMBL/GenBank/DDBJ whole genome shotgun (WGS) entry which is preliminary data.</text>
</comment>
<organism evidence="11 12">
    <name type="scientific">Actinomadura hallensis</name>
    <dbReference type="NCBI Taxonomy" id="337895"/>
    <lineage>
        <taxon>Bacteria</taxon>
        <taxon>Bacillati</taxon>
        <taxon>Actinomycetota</taxon>
        <taxon>Actinomycetes</taxon>
        <taxon>Streptosporangiales</taxon>
        <taxon>Thermomonosporaceae</taxon>
        <taxon>Actinomadura</taxon>
    </lineage>
</organism>
<evidence type="ECO:0000313" key="12">
    <source>
        <dbReference type="Proteomes" id="UP000316706"/>
    </source>
</evidence>
<dbReference type="PROSITE" id="PS51779">
    <property type="entry name" value="POTRA"/>
    <property type="match status" value="1"/>
</dbReference>
<protein>
    <submittedName>
        <fullName evidence="11">Cell division protein FtsQ</fullName>
    </submittedName>
</protein>
<evidence type="ECO:0000259" key="10">
    <source>
        <dbReference type="PROSITE" id="PS51779"/>
    </source>
</evidence>
<evidence type="ECO:0000256" key="9">
    <source>
        <dbReference type="SAM" id="Phobius"/>
    </source>
</evidence>
<feature type="compositionally biased region" description="Basic and acidic residues" evidence="8">
    <location>
        <begin position="10"/>
        <end position="31"/>
    </location>
</feature>
<dbReference type="InterPro" id="IPR034746">
    <property type="entry name" value="POTRA"/>
</dbReference>
<evidence type="ECO:0000256" key="5">
    <source>
        <dbReference type="ARBA" id="ARBA00022989"/>
    </source>
</evidence>
<evidence type="ECO:0000256" key="3">
    <source>
        <dbReference type="ARBA" id="ARBA00022618"/>
    </source>
</evidence>
<comment type="subcellular location">
    <subcellularLocation>
        <location evidence="1">Membrane</location>
    </subcellularLocation>
</comment>
<dbReference type="GO" id="GO:0051301">
    <property type="term" value="P:cell division"/>
    <property type="evidence" value="ECO:0007669"/>
    <property type="project" value="UniProtKB-KW"/>
</dbReference>
<dbReference type="InterPro" id="IPR013685">
    <property type="entry name" value="POTRA_FtsQ_type"/>
</dbReference>
<feature type="domain" description="POTRA" evidence="10">
    <location>
        <begin position="64"/>
        <end position="132"/>
    </location>
</feature>
<keyword evidence="2" id="KW-1003">Cell membrane</keyword>
<name>A0A543IHG4_9ACTN</name>
<dbReference type="Proteomes" id="UP000316706">
    <property type="component" value="Unassembled WGS sequence"/>
</dbReference>
<reference evidence="11 12" key="1">
    <citation type="submission" date="2019-06" db="EMBL/GenBank/DDBJ databases">
        <title>Sequencing the genomes of 1000 actinobacteria strains.</title>
        <authorList>
            <person name="Klenk H.-P."/>
        </authorList>
    </citation>
    <scope>NUCLEOTIDE SEQUENCE [LARGE SCALE GENOMIC DNA]</scope>
    <source>
        <strain evidence="11 12">DSM 45043</strain>
    </source>
</reference>
<evidence type="ECO:0000256" key="8">
    <source>
        <dbReference type="SAM" id="MobiDB-lite"/>
    </source>
</evidence>
<gene>
    <name evidence="11" type="ORF">FHX41_3718</name>
</gene>
<feature type="transmembrane region" description="Helical" evidence="9">
    <location>
        <begin position="40"/>
        <end position="59"/>
    </location>
</feature>
<dbReference type="GO" id="GO:0005886">
    <property type="term" value="C:plasma membrane"/>
    <property type="evidence" value="ECO:0007669"/>
    <property type="project" value="TreeGrafter"/>
</dbReference>
<keyword evidence="4 9" id="KW-0812">Transmembrane</keyword>
<evidence type="ECO:0000256" key="2">
    <source>
        <dbReference type="ARBA" id="ARBA00022475"/>
    </source>
</evidence>
<dbReference type="Gene3D" id="3.10.20.310">
    <property type="entry name" value="membrane protein fhac"/>
    <property type="match status" value="1"/>
</dbReference>
<sequence>MTEARTGRRGTPDGERRPGEREPGEHEREERRGRPGRWKVIFVALLVAGALAAVTWVLLGSRLLVVRHVEVTGAELASRDRVVAAAGITLGTPMARLATGEIGERVERLREVESAEIERHWPGTVRIVLRERVPVAVFERDGRHHRVDRHGVVVADGESRPRDLPTLTVATPGPSDRTTLAALAVLTDLPERLRGKVREVAATGPEAVTLQMASGQTVVWGAAERTQEKVRLLDALWRTAAGRAVRIADVSAPEVLKTQ</sequence>
<dbReference type="InterPro" id="IPR005548">
    <property type="entry name" value="Cell_div_FtsQ/DivIB_C"/>
</dbReference>
<keyword evidence="6 9" id="KW-0472">Membrane</keyword>
<dbReference type="EMBL" id="VFPO01000001">
    <property type="protein sequence ID" value="TQM70000.1"/>
    <property type="molecule type" value="Genomic_DNA"/>
</dbReference>